<dbReference type="UniPathway" id="UPA00002">
    <property type="reaction ID" value="UER00468"/>
</dbReference>
<protein>
    <recommendedName>
        <fullName evidence="7">Deoxyribose-phosphate aldolase</fullName>
        <shortName evidence="7">DERA</shortName>
        <ecNumber evidence="7">4.1.2.4</ecNumber>
    </recommendedName>
    <alternativeName>
        <fullName evidence="7">2-deoxy-D-ribose 5-phosphate aldolase</fullName>
    </alternativeName>
    <alternativeName>
        <fullName evidence="7">Phosphodeoxyriboaldolase</fullName>
        <shortName evidence="7">Deoxyriboaldolase</shortName>
    </alternativeName>
</protein>
<evidence type="ECO:0000256" key="2">
    <source>
        <dbReference type="ARBA" id="ARBA00022490"/>
    </source>
</evidence>
<dbReference type="GO" id="GO:0016052">
    <property type="term" value="P:carbohydrate catabolic process"/>
    <property type="evidence" value="ECO:0007669"/>
    <property type="project" value="TreeGrafter"/>
</dbReference>
<dbReference type="InterPro" id="IPR013785">
    <property type="entry name" value="Aldolase_TIM"/>
</dbReference>
<dbReference type="GO" id="GO:0004139">
    <property type="term" value="F:deoxyribose-phosphate aldolase activity"/>
    <property type="evidence" value="ECO:0007669"/>
    <property type="project" value="UniProtKB-UniRule"/>
</dbReference>
<dbReference type="OrthoDB" id="9778711at2"/>
<dbReference type="GO" id="GO:0005737">
    <property type="term" value="C:cytoplasm"/>
    <property type="evidence" value="ECO:0007669"/>
    <property type="project" value="UniProtKB-SubCell"/>
</dbReference>
<dbReference type="CDD" id="cd00959">
    <property type="entry name" value="DeoC"/>
    <property type="match status" value="1"/>
</dbReference>
<evidence type="ECO:0000256" key="1">
    <source>
        <dbReference type="ARBA" id="ARBA00010936"/>
    </source>
</evidence>
<feature type="active site" description="Schiff-base intermediate with acetaldehyde" evidence="7">
    <location>
        <position position="152"/>
    </location>
</feature>
<dbReference type="HAMAP" id="MF_00114">
    <property type="entry name" value="DeoC_type1"/>
    <property type="match status" value="1"/>
</dbReference>
<comment type="catalytic activity">
    <reaction evidence="5 7">
        <text>2-deoxy-D-ribose 5-phosphate = D-glyceraldehyde 3-phosphate + acetaldehyde</text>
        <dbReference type="Rhea" id="RHEA:12821"/>
        <dbReference type="ChEBI" id="CHEBI:15343"/>
        <dbReference type="ChEBI" id="CHEBI:59776"/>
        <dbReference type="ChEBI" id="CHEBI:62877"/>
        <dbReference type="EC" id="4.1.2.4"/>
    </reaction>
</comment>
<dbReference type="Proteomes" id="UP000067243">
    <property type="component" value="Chromosome"/>
</dbReference>
<comment type="function">
    <text evidence="6 7">Catalyzes a reversible aldol reaction between acetaldehyde and D-glyceraldehyde 3-phosphate to generate 2-deoxy-D-ribose 5-phosphate.</text>
</comment>
<dbReference type="PANTHER" id="PTHR10889:SF1">
    <property type="entry name" value="DEOXYRIBOSE-PHOSPHATE ALDOLASE"/>
    <property type="match status" value="1"/>
</dbReference>
<sequence length="221" mass="24048">MNKLSSYIDHTLLKPEATSDDIKKLCKEAIDNNFATVCVNPFRVKEAKKYLEGSNVGITTVVGFPLGANLTEVKVLETTLAINEGASEIDMVVNIGAIKDKNWEYVLNDMKQVKLVSKTNIVKVILENCLLDKEEIEKVCKLAIEAGLDFVKTSTGFSKSGATFEDVKFMKKVVGDNCKVKAAGGVRTTFDALEMIKNGADRLGTSGGVNIVNGDLNKSDY</sequence>
<evidence type="ECO:0000313" key="8">
    <source>
        <dbReference type="EMBL" id="AKU79642.1"/>
    </source>
</evidence>
<gene>
    <name evidence="7 8" type="primary">deoC</name>
    <name evidence="8" type="ORF">STURON_00396</name>
</gene>
<feature type="active site" description="Proton donor/acceptor" evidence="7">
    <location>
        <position position="90"/>
    </location>
</feature>
<reference evidence="8 9" key="1">
    <citation type="journal article" date="2015" name="Genome Announc.">
        <title>Complete Genome Sequence of Spiroplasma turonicum Strain Tab4cT, a Parasite of a Horse Fly, Haematopota sp. (Diptera: Tabanidae).</title>
        <authorList>
            <person name="Davis R.E."/>
            <person name="Shao J."/>
            <person name="Zhao Y."/>
            <person name="Gasparich G.E."/>
            <person name="Gaynor B.J."/>
            <person name="Donofrio N."/>
        </authorList>
    </citation>
    <scope>NUCLEOTIDE SEQUENCE [LARGE SCALE GENOMIC DNA]</scope>
    <source>
        <strain evidence="8 9">Tab4c</strain>
    </source>
</reference>
<dbReference type="PANTHER" id="PTHR10889">
    <property type="entry name" value="DEOXYRIBOSE-PHOSPHATE ALDOLASE"/>
    <property type="match status" value="1"/>
</dbReference>
<dbReference type="STRING" id="216946.STURO_v1c03950"/>
<dbReference type="SMART" id="SM01133">
    <property type="entry name" value="DeoC"/>
    <property type="match status" value="1"/>
</dbReference>
<feature type="active site" description="Proton donor/acceptor" evidence="7">
    <location>
        <position position="181"/>
    </location>
</feature>
<evidence type="ECO:0000256" key="4">
    <source>
        <dbReference type="ARBA" id="ARBA00023270"/>
    </source>
</evidence>
<evidence type="ECO:0000256" key="7">
    <source>
        <dbReference type="HAMAP-Rule" id="MF_00114"/>
    </source>
</evidence>
<proteinExistence type="inferred from homology"/>
<dbReference type="Gene3D" id="3.20.20.70">
    <property type="entry name" value="Aldolase class I"/>
    <property type="match status" value="1"/>
</dbReference>
<dbReference type="EMBL" id="CP012328">
    <property type="protein sequence ID" value="AKU79642.1"/>
    <property type="molecule type" value="Genomic_DNA"/>
</dbReference>
<dbReference type="InterPro" id="IPR028581">
    <property type="entry name" value="DeoC_typeI"/>
</dbReference>
<dbReference type="PIRSF" id="PIRSF001357">
    <property type="entry name" value="DeoC"/>
    <property type="match status" value="1"/>
</dbReference>
<evidence type="ECO:0000313" key="9">
    <source>
        <dbReference type="Proteomes" id="UP000067243"/>
    </source>
</evidence>
<evidence type="ECO:0000256" key="3">
    <source>
        <dbReference type="ARBA" id="ARBA00023239"/>
    </source>
</evidence>
<evidence type="ECO:0000256" key="5">
    <source>
        <dbReference type="ARBA" id="ARBA00048791"/>
    </source>
</evidence>
<dbReference type="AlphaFoldDB" id="A0A0K1P6Y3"/>
<comment type="subcellular location">
    <subcellularLocation>
        <location evidence="7">Cytoplasm</location>
    </subcellularLocation>
</comment>
<dbReference type="FunFam" id="3.20.20.70:FF:000044">
    <property type="entry name" value="Deoxyribose-phosphate aldolase"/>
    <property type="match status" value="1"/>
</dbReference>
<comment type="pathway">
    <text evidence="7">Carbohydrate degradation; 2-deoxy-D-ribose 1-phosphate degradation; D-glyceraldehyde 3-phosphate and acetaldehyde from 2-deoxy-alpha-D-ribose 1-phosphate: step 2/2.</text>
</comment>
<evidence type="ECO:0000256" key="6">
    <source>
        <dbReference type="ARBA" id="ARBA00056337"/>
    </source>
</evidence>
<dbReference type="NCBIfam" id="TIGR00126">
    <property type="entry name" value="deoC"/>
    <property type="match status" value="1"/>
</dbReference>
<organism evidence="8 9">
    <name type="scientific">Spiroplasma turonicum</name>
    <dbReference type="NCBI Taxonomy" id="216946"/>
    <lineage>
        <taxon>Bacteria</taxon>
        <taxon>Bacillati</taxon>
        <taxon>Mycoplasmatota</taxon>
        <taxon>Mollicutes</taxon>
        <taxon>Entomoplasmatales</taxon>
        <taxon>Spiroplasmataceae</taxon>
        <taxon>Spiroplasma</taxon>
    </lineage>
</organism>
<dbReference type="GO" id="GO:0006018">
    <property type="term" value="P:2-deoxyribose 1-phosphate catabolic process"/>
    <property type="evidence" value="ECO:0007669"/>
    <property type="project" value="UniProtKB-UniRule"/>
</dbReference>
<comment type="similarity">
    <text evidence="1 7">Belongs to the DeoC/FbaB aldolase family. DeoC type 1 subfamily.</text>
</comment>
<dbReference type="KEGG" id="stur:STURON_00396"/>
<accession>A0A0K1P6Y3</accession>
<dbReference type="Pfam" id="PF01791">
    <property type="entry name" value="DeoC"/>
    <property type="match status" value="1"/>
</dbReference>
<keyword evidence="2 7" id="KW-0963">Cytoplasm</keyword>
<name>A0A0K1P6Y3_9MOLU</name>
<dbReference type="PATRIC" id="fig|216946.3.peg.396"/>
<dbReference type="InterPro" id="IPR011343">
    <property type="entry name" value="DeoC"/>
</dbReference>
<dbReference type="InterPro" id="IPR002915">
    <property type="entry name" value="DeoC/FbaB/LacD_aldolase"/>
</dbReference>
<dbReference type="EC" id="4.1.2.4" evidence="7"/>
<keyword evidence="4 7" id="KW-0704">Schiff base</keyword>
<dbReference type="RefSeq" id="WP_075048237.1">
    <property type="nucleotide sequence ID" value="NZ_CP012328.1"/>
</dbReference>
<keyword evidence="9" id="KW-1185">Reference proteome</keyword>
<dbReference type="SUPFAM" id="SSF51569">
    <property type="entry name" value="Aldolase"/>
    <property type="match status" value="1"/>
</dbReference>
<keyword evidence="3 7" id="KW-0456">Lyase</keyword>
<dbReference type="GO" id="GO:0009264">
    <property type="term" value="P:deoxyribonucleotide catabolic process"/>
    <property type="evidence" value="ECO:0007669"/>
    <property type="project" value="UniProtKB-UniRule"/>
</dbReference>